<protein>
    <recommendedName>
        <fullName evidence="12">TIR domain-containing protein</fullName>
    </recommendedName>
</protein>
<feature type="domain" description="TIR" evidence="12">
    <location>
        <begin position="586"/>
        <end position="726"/>
    </location>
</feature>
<feature type="chain" id="PRO_5035800982" description="TIR domain-containing protein" evidence="11">
    <location>
        <begin position="20"/>
        <end position="727"/>
    </location>
</feature>
<accession>A0A8S3TBF2</accession>
<evidence type="ECO:0000259" key="12">
    <source>
        <dbReference type="PROSITE" id="PS50104"/>
    </source>
</evidence>
<sequence>MTRSNVLPCFVLIILSVHTENPMWSNLPEHLRPLLQLSIPEYSSKPIAQVLGEVLQAQFQRRDLRCSASSRYIRACICSTYQKLDDIDVLFVEMDTSNNSILTESSSSYNSYYHIYTFDNALSSFPSNICEFPKIVKIDLSFNKITDIDLVSCITFLDTFILNHNLVEYLSNTTFLHLKFIRVIDLSHNRLKYIEPGFLINVNGSLFEFDVSYNYLTTLDITNILWTQIIFCQADFSHNFINSITNELNWKSQDNSTFSYNGVMDGSFNNLTHFSMFNENGLNLKHAGKLDNWVIFAKGNHWICDCKVYPFAKSFEIIVPVFSQLYFFMTCESPSQLKNKTLFDVIAASELDQLICHLSLSDWCPPQCRCFYQPAIENRTVVDCSGSRITRFYSVLPLYGNLEINFSNNSLRNLKLIERSKLDNLKRMRKIDLSNNNIEILSNIALNRFRKLQIVNMRDNDIKRIPRSLQMLKPCQISLGKIIMKCTCDDIWLKIWLPLQYQKCANNTQVLCNNNGLLISITEIERDDLGCKASVINVSLVNSSICAAFFVVITCAMFIYRLRFELFILTRTVITFFRKPLSPTSVIHDIYISSNEEDELIRKWLLTSLVPCLEKKGFVVYLFFRDGTIGEPREQETIDVISKSRNFIIVLSDDTQGNQQWNKREWKYAWNYYKWDLSRELIIINYDLLTYDDIVKQFFKGFFTLGKVIDFSNYNKNIEEDIVAMLK</sequence>
<comment type="subcellular location">
    <subcellularLocation>
        <location evidence="1">Membrane</location>
        <topology evidence="1">Single-pass membrane protein</topology>
    </subcellularLocation>
</comment>
<keyword evidence="8" id="KW-0675">Receptor</keyword>
<evidence type="ECO:0000256" key="5">
    <source>
        <dbReference type="ARBA" id="ARBA00022737"/>
    </source>
</evidence>
<keyword evidence="3 10" id="KW-0812">Transmembrane</keyword>
<evidence type="ECO:0000256" key="10">
    <source>
        <dbReference type="SAM" id="Phobius"/>
    </source>
</evidence>
<organism evidence="13 14">
    <name type="scientific">Mytilus edulis</name>
    <name type="common">Blue mussel</name>
    <dbReference type="NCBI Taxonomy" id="6550"/>
    <lineage>
        <taxon>Eukaryota</taxon>
        <taxon>Metazoa</taxon>
        <taxon>Spiralia</taxon>
        <taxon>Lophotrochozoa</taxon>
        <taxon>Mollusca</taxon>
        <taxon>Bivalvia</taxon>
        <taxon>Autobranchia</taxon>
        <taxon>Pteriomorphia</taxon>
        <taxon>Mytilida</taxon>
        <taxon>Mytiloidea</taxon>
        <taxon>Mytilidae</taxon>
        <taxon>Mytilinae</taxon>
        <taxon>Mytilus</taxon>
    </lineage>
</organism>
<reference evidence="13" key="1">
    <citation type="submission" date="2021-03" db="EMBL/GenBank/DDBJ databases">
        <authorList>
            <person name="Bekaert M."/>
        </authorList>
    </citation>
    <scope>NUCLEOTIDE SEQUENCE</scope>
</reference>
<dbReference type="SUPFAM" id="SSF52200">
    <property type="entry name" value="Toll/Interleukin receptor TIR domain"/>
    <property type="match status" value="1"/>
</dbReference>
<feature type="signal peptide" evidence="11">
    <location>
        <begin position="1"/>
        <end position="19"/>
    </location>
</feature>
<dbReference type="PROSITE" id="PS50104">
    <property type="entry name" value="TIR"/>
    <property type="match status" value="1"/>
</dbReference>
<dbReference type="InterPro" id="IPR003591">
    <property type="entry name" value="Leu-rich_rpt_typical-subtyp"/>
</dbReference>
<evidence type="ECO:0000256" key="2">
    <source>
        <dbReference type="ARBA" id="ARBA00022614"/>
    </source>
</evidence>
<dbReference type="Proteomes" id="UP000683360">
    <property type="component" value="Unassembled WGS sequence"/>
</dbReference>
<evidence type="ECO:0000256" key="3">
    <source>
        <dbReference type="ARBA" id="ARBA00022692"/>
    </source>
</evidence>
<comment type="caution">
    <text evidence="13">The sequence shown here is derived from an EMBL/GenBank/DDBJ whole genome shotgun (WGS) entry which is preliminary data.</text>
</comment>
<gene>
    <name evidence="13" type="ORF">MEDL_43647</name>
</gene>
<evidence type="ECO:0000256" key="6">
    <source>
        <dbReference type="ARBA" id="ARBA00022989"/>
    </source>
</evidence>
<dbReference type="InterPro" id="IPR035897">
    <property type="entry name" value="Toll_tir_struct_dom_sf"/>
</dbReference>
<dbReference type="Pfam" id="PF01582">
    <property type="entry name" value="TIR"/>
    <property type="match status" value="1"/>
</dbReference>
<evidence type="ECO:0000256" key="1">
    <source>
        <dbReference type="ARBA" id="ARBA00004167"/>
    </source>
</evidence>
<evidence type="ECO:0000313" key="14">
    <source>
        <dbReference type="Proteomes" id="UP000683360"/>
    </source>
</evidence>
<keyword evidence="9" id="KW-0325">Glycoprotein</keyword>
<proteinExistence type="predicted"/>
<dbReference type="GO" id="GO:0007165">
    <property type="term" value="P:signal transduction"/>
    <property type="evidence" value="ECO:0007669"/>
    <property type="project" value="InterPro"/>
</dbReference>
<dbReference type="InterPro" id="IPR000157">
    <property type="entry name" value="TIR_dom"/>
</dbReference>
<evidence type="ECO:0000256" key="11">
    <source>
        <dbReference type="SAM" id="SignalP"/>
    </source>
</evidence>
<keyword evidence="6 10" id="KW-1133">Transmembrane helix</keyword>
<dbReference type="PANTHER" id="PTHR24365:SF541">
    <property type="entry name" value="PROTEIN TOLL-RELATED"/>
    <property type="match status" value="1"/>
</dbReference>
<evidence type="ECO:0000256" key="8">
    <source>
        <dbReference type="ARBA" id="ARBA00023170"/>
    </source>
</evidence>
<dbReference type="PANTHER" id="PTHR24365">
    <property type="entry name" value="TOLL-LIKE RECEPTOR"/>
    <property type="match status" value="1"/>
</dbReference>
<evidence type="ECO:0000256" key="7">
    <source>
        <dbReference type="ARBA" id="ARBA00023136"/>
    </source>
</evidence>
<dbReference type="OrthoDB" id="6054497at2759"/>
<dbReference type="Gene3D" id="3.80.10.10">
    <property type="entry name" value="Ribonuclease Inhibitor"/>
    <property type="match status" value="2"/>
</dbReference>
<dbReference type="EMBL" id="CAJPWZ010002106">
    <property type="protein sequence ID" value="CAG2230872.1"/>
    <property type="molecule type" value="Genomic_DNA"/>
</dbReference>
<dbReference type="SUPFAM" id="SSF52058">
    <property type="entry name" value="L domain-like"/>
    <property type="match status" value="2"/>
</dbReference>
<evidence type="ECO:0000313" key="13">
    <source>
        <dbReference type="EMBL" id="CAG2230872.1"/>
    </source>
</evidence>
<keyword evidence="14" id="KW-1185">Reference proteome</keyword>
<dbReference type="GO" id="GO:0005886">
    <property type="term" value="C:plasma membrane"/>
    <property type="evidence" value="ECO:0007669"/>
    <property type="project" value="TreeGrafter"/>
</dbReference>
<keyword evidence="4 11" id="KW-0732">Signal</keyword>
<dbReference type="SMART" id="SM00365">
    <property type="entry name" value="LRR_SD22"/>
    <property type="match status" value="3"/>
</dbReference>
<name>A0A8S3TBF2_MYTED</name>
<keyword evidence="2" id="KW-0433">Leucine-rich repeat</keyword>
<dbReference type="SMART" id="SM00369">
    <property type="entry name" value="LRR_TYP"/>
    <property type="match status" value="4"/>
</dbReference>
<keyword evidence="5" id="KW-0677">Repeat</keyword>
<dbReference type="AlphaFoldDB" id="A0A8S3TBF2"/>
<dbReference type="Gene3D" id="3.40.50.10140">
    <property type="entry name" value="Toll/interleukin-1 receptor homology (TIR) domain"/>
    <property type="match status" value="1"/>
</dbReference>
<evidence type="ECO:0000256" key="4">
    <source>
        <dbReference type="ARBA" id="ARBA00022729"/>
    </source>
</evidence>
<evidence type="ECO:0000256" key="9">
    <source>
        <dbReference type="ARBA" id="ARBA00023180"/>
    </source>
</evidence>
<keyword evidence="7 10" id="KW-0472">Membrane</keyword>
<dbReference type="InterPro" id="IPR032675">
    <property type="entry name" value="LRR_dom_sf"/>
</dbReference>
<dbReference type="GO" id="GO:0038023">
    <property type="term" value="F:signaling receptor activity"/>
    <property type="evidence" value="ECO:0007669"/>
    <property type="project" value="TreeGrafter"/>
</dbReference>
<feature type="transmembrane region" description="Helical" evidence="10">
    <location>
        <begin position="540"/>
        <end position="560"/>
    </location>
</feature>